<evidence type="ECO:0000313" key="2">
    <source>
        <dbReference type="Proteomes" id="UP000232101"/>
    </source>
</evidence>
<organism evidence="1 2">
    <name type="scientific">Lysinibacillus xylanilyticus</name>
    <dbReference type="NCBI Taxonomy" id="582475"/>
    <lineage>
        <taxon>Bacteria</taxon>
        <taxon>Bacillati</taxon>
        <taxon>Bacillota</taxon>
        <taxon>Bacilli</taxon>
        <taxon>Bacillales</taxon>
        <taxon>Bacillaceae</taxon>
        <taxon>Lysinibacillus</taxon>
    </lineage>
</organism>
<proteinExistence type="predicted"/>
<dbReference type="InterPro" id="IPR010064">
    <property type="entry name" value="HK97-gp10_tail"/>
</dbReference>
<gene>
    <name evidence="1" type="ORF">CWD94_10030</name>
</gene>
<dbReference type="EMBL" id="PHQY01000586">
    <property type="protein sequence ID" value="PJO43919.1"/>
    <property type="molecule type" value="Genomic_DNA"/>
</dbReference>
<accession>A0A2M9Q772</accession>
<dbReference type="Pfam" id="PF04883">
    <property type="entry name" value="HK97-gp10_like"/>
    <property type="match status" value="1"/>
</dbReference>
<evidence type="ECO:0000313" key="1">
    <source>
        <dbReference type="EMBL" id="PJO43919.1"/>
    </source>
</evidence>
<protein>
    <recommendedName>
        <fullName evidence="3">HK97 gp10 family phage protein</fullName>
    </recommendedName>
</protein>
<dbReference type="Proteomes" id="UP000232101">
    <property type="component" value="Unassembled WGS sequence"/>
</dbReference>
<dbReference type="RefSeq" id="WP_100542925.1">
    <property type="nucleotide sequence ID" value="NZ_PHQY01000586.1"/>
</dbReference>
<evidence type="ECO:0008006" key="3">
    <source>
        <dbReference type="Google" id="ProtNLM"/>
    </source>
</evidence>
<comment type="caution">
    <text evidence="1">The sequence shown here is derived from an EMBL/GenBank/DDBJ whole genome shotgun (WGS) entry which is preliminary data.</text>
</comment>
<reference evidence="1 2" key="1">
    <citation type="submission" date="2017-11" db="EMBL/GenBank/DDBJ databases">
        <title>Bacterial isolate from king chilli rhizosphere.</title>
        <authorList>
            <person name="Takhelmayum P."/>
            <person name="Sarangthem I."/>
        </authorList>
    </citation>
    <scope>NUCLEOTIDE SEQUENCE [LARGE SCALE GENOMIC DNA]</scope>
    <source>
        <strain evidence="2">t26</strain>
    </source>
</reference>
<dbReference type="AlphaFoldDB" id="A0A2M9Q772"/>
<name>A0A2M9Q772_9BACI</name>
<sequence length="167" mass="18602">MGRGGRVDYRQLKAFERKLAKLAESDYRKFCEAAAKELAARLLAKVIKRTSVGVYEDGTTGGTLRRGWTAKSHREAELSATFGGGNGANKFADSLKAKKVGSVYEIEIINPVEYASYVEFGHRTRNHEGWVNGQFMMTISADEVERQAPAILEKKLYTMLKEAFDGD</sequence>